<dbReference type="PANTHER" id="PTHR43695:SF1">
    <property type="entry name" value="RHAMNOGALACTURONAN ACETYLESTERASE"/>
    <property type="match status" value="1"/>
</dbReference>
<comment type="similarity">
    <text evidence="1">Belongs to the 'GDSL' lipolytic enzyme family.</text>
</comment>
<protein>
    <recommendedName>
        <fullName evidence="5">SGNH/GDSL hydrolase family protein</fullName>
    </recommendedName>
</protein>
<dbReference type="AlphaFoldDB" id="A0A4P7W5D5"/>
<evidence type="ECO:0000313" key="3">
    <source>
        <dbReference type="EMBL" id="QCD43213.1"/>
    </source>
</evidence>
<gene>
    <name evidence="3" type="ORF">E7747_13545</name>
</gene>
<dbReference type="KEGG" id="ddb:E7747_13545"/>
<organism evidence="3 4">
    <name type="scientific">Duncaniella dubosii</name>
    <dbReference type="NCBI Taxonomy" id="2518971"/>
    <lineage>
        <taxon>Bacteria</taxon>
        <taxon>Pseudomonadati</taxon>
        <taxon>Bacteroidota</taxon>
        <taxon>Bacteroidia</taxon>
        <taxon>Bacteroidales</taxon>
        <taxon>Muribaculaceae</taxon>
        <taxon>Duncaniella</taxon>
    </lineage>
</organism>
<dbReference type="Gene3D" id="3.40.50.1110">
    <property type="entry name" value="SGNH hydrolase"/>
    <property type="match status" value="1"/>
</dbReference>
<evidence type="ECO:0008006" key="5">
    <source>
        <dbReference type="Google" id="ProtNLM"/>
    </source>
</evidence>
<evidence type="ECO:0000313" key="4">
    <source>
        <dbReference type="Proteomes" id="UP000297149"/>
    </source>
</evidence>
<dbReference type="InterPro" id="IPR036514">
    <property type="entry name" value="SGNH_hydro_sf"/>
</dbReference>
<dbReference type="PANTHER" id="PTHR43695">
    <property type="entry name" value="PUTATIVE (AFU_ORTHOLOGUE AFUA_2G17250)-RELATED"/>
    <property type="match status" value="1"/>
</dbReference>
<name>A0A4P7W5D5_9BACT</name>
<dbReference type="Proteomes" id="UP000297149">
    <property type="component" value="Chromosome"/>
</dbReference>
<dbReference type="InterPro" id="IPR037459">
    <property type="entry name" value="RhgT-like"/>
</dbReference>
<sequence>MKNPTLAKYLLPESLDTVTGSSRSNGRPVVFTIGDSTVKNEDSDDDSMWGWGSVLAEYLDTTKVSVENHAMPGRSARTFVDEGRWDKVYEALQPGDIAYTVWS</sequence>
<keyword evidence="4" id="KW-1185">Reference proteome</keyword>
<reference evidence="4" key="1">
    <citation type="submission" date="2019-02" db="EMBL/GenBank/DDBJ databases">
        <title>Isolation and identification of novel species under the genus Muribaculum.</title>
        <authorList>
            <person name="Miyake S."/>
            <person name="Ding Y."/>
            <person name="Low A."/>
            <person name="Soh M."/>
            <person name="Seedorf H."/>
        </authorList>
    </citation>
    <scope>NUCLEOTIDE SEQUENCE [LARGE SCALE GENOMIC DNA]</scope>
    <source>
        <strain evidence="4">H5</strain>
    </source>
</reference>
<dbReference type="GO" id="GO:0016788">
    <property type="term" value="F:hydrolase activity, acting on ester bonds"/>
    <property type="evidence" value="ECO:0007669"/>
    <property type="project" value="UniProtKB-ARBA"/>
</dbReference>
<dbReference type="EMBL" id="CP039396">
    <property type="protein sequence ID" value="QCD43213.1"/>
    <property type="molecule type" value="Genomic_DNA"/>
</dbReference>
<evidence type="ECO:0000256" key="1">
    <source>
        <dbReference type="ARBA" id="ARBA00008668"/>
    </source>
</evidence>
<keyword evidence="2" id="KW-0378">Hydrolase</keyword>
<accession>A0A4P7W5D5</accession>
<evidence type="ECO:0000256" key="2">
    <source>
        <dbReference type="ARBA" id="ARBA00022801"/>
    </source>
</evidence>
<proteinExistence type="inferred from homology"/>
<dbReference type="SUPFAM" id="SSF52266">
    <property type="entry name" value="SGNH hydrolase"/>
    <property type="match status" value="1"/>
</dbReference>